<sequence length="437" mass="50081">MNLIKIPPQCYIHILDTNLNTTRLQIGPITYLCKEHEKTIQAGPVKMHIIPKQHYCIIENPVILKSNQTDPELDKHGQAKLKFGQREIRLEQVDPFPLYPGEKMVGDKVLPMKVVMDNEAIKLRALCDCVSNGKPHKAGDEWLFKGPGTYQPNVDEEIIETVKAIILKAHQALKLRAKIDFTDRDNKKRKSGEEWLVTAEGAFIVDPYEEVVERMEATVLDEKTAVQVQAMKTFDDNGVERKKGERWLLTNEQTPLYIPPPEVKIESVVNITVLASNEFVVISDFQDEDGVNQMGKKKQIVGPCNFFLKPGEKIVTLEAAKVLMPEDAIYVTALEEFEDTFMEGNLMKTVTRKAGTRWYVYGPQSYIRPFSVKEIRQDKAIISLDEWNIHIFSPIYFFLAFFLGCYIFFKLLVYICNIVVVLFDCVNEWSVCIDVEL</sequence>
<feature type="domain" description="Major vault protein repeat" evidence="3">
    <location>
        <begin position="321"/>
        <end position="369"/>
    </location>
</feature>
<evidence type="ECO:0000256" key="1">
    <source>
        <dbReference type="PROSITE-ProRule" id="PRU00571"/>
    </source>
</evidence>
<dbReference type="InterPro" id="IPR041134">
    <property type="entry name" value="Vault_2"/>
</dbReference>
<dbReference type="GeneID" id="31356518"/>
<dbReference type="OMA" id="EYCIIES"/>
<feature type="domain" description="Major vault protein repeat" evidence="3">
    <location>
        <begin position="113"/>
        <end position="152"/>
    </location>
</feature>
<feature type="repeat" description="MVP" evidence="1">
    <location>
        <begin position="169"/>
        <end position="221"/>
    </location>
</feature>
<evidence type="ECO:0000259" key="4">
    <source>
        <dbReference type="Pfam" id="PF17794"/>
    </source>
</evidence>
<dbReference type="FunCoup" id="D3AXT1">
    <property type="interactions" value="42"/>
</dbReference>
<dbReference type="InterPro" id="IPR002499">
    <property type="entry name" value="Vault_N"/>
</dbReference>
<evidence type="ECO:0008006" key="7">
    <source>
        <dbReference type="Google" id="ProtNLM"/>
    </source>
</evidence>
<dbReference type="InterPro" id="IPR043179">
    <property type="entry name" value="Vault_2_sf"/>
</dbReference>
<dbReference type="EMBL" id="ADBJ01000004">
    <property type="protein sequence ID" value="EFA85758.1"/>
    <property type="molecule type" value="Genomic_DNA"/>
</dbReference>
<dbReference type="PANTHER" id="PTHR14165">
    <property type="entry name" value="MAJOR VAULT PROTEIN"/>
    <property type="match status" value="1"/>
</dbReference>
<evidence type="ECO:0000313" key="6">
    <source>
        <dbReference type="Proteomes" id="UP000001396"/>
    </source>
</evidence>
<dbReference type="AlphaFoldDB" id="D3AXT1"/>
<dbReference type="FunFam" id="2.30.30.560:FF:000002">
    <property type="entry name" value="Major vault protein-alpha"/>
    <property type="match status" value="1"/>
</dbReference>
<accession>D3AXT1</accession>
<dbReference type="InParanoid" id="D3AXT1"/>
<dbReference type="Pfam" id="PF01505">
    <property type="entry name" value="Vault"/>
    <property type="match status" value="4"/>
</dbReference>
<dbReference type="Pfam" id="PF17794">
    <property type="entry name" value="Vault_2"/>
    <property type="match status" value="1"/>
</dbReference>
<comment type="subcellular location">
    <subcellularLocation>
        <location evidence="1">Cytoplasm</location>
    </subcellularLocation>
</comment>
<protein>
    <recommendedName>
        <fullName evidence="7">Major vault protein</fullName>
    </recommendedName>
</protein>
<feature type="repeat" description="MVP" evidence="1">
    <location>
        <begin position="222"/>
        <end position="275"/>
    </location>
</feature>
<dbReference type="Gene3D" id="2.30.30.570">
    <property type="match status" value="1"/>
</dbReference>
<keyword evidence="1" id="KW-0963">Cytoplasm</keyword>
<dbReference type="Proteomes" id="UP000001396">
    <property type="component" value="Unassembled WGS sequence"/>
</dbReference>
<feature type="domain" description="Major vault protein repeat" evidence="3">
    <location>
        <begin position="218"/>
        <end position="260"/>
    </location>
</feature>
<dbReference type="RefSeq" id="XP_020437864.1">
    <property type="nucleotide sequence ID" value="XM_020572006.1"/>
</dbReference>
<comment type="caution">
    <text evidence="5">The sequence shown here is derived from an EMBL/GenBank/DDBJ whole genome shotgun (WGS) entry which is preliminary data.</text>
</comment>
<dbReference type="Gene3D" id="2.30.30.560">
    <property type="match status" value="2"/>
</dbReference>
<dbReference type="InterPro" id="IPR039059">
    <property type="entry name" value="MVP"/>
</dbReference>
<keyword evidence="6" id="KW-1185">Reference proteome</keyword>
<dbReference type="GO" id="GO:1990904">
    <property type="term" value="C:ribonucleoprotein complex"/>
    <property type="evidence" value="ECO:0007669"/>
    <property type="project" value="UniProtKB-UniRule"/>
</dbReference>
<feature type="domain" description="Major vault protein repeat" evidence="4">
    <location>
        <begin position="47"/>
        <end position="107"/>
    </location>
</feature>
<dbReference type="InterPro" id="IPR041139">
    <property type="entry name" value="MVP_rep_dom"/>
</dbReference>
<dbReference type="GO" id="GO:0005737">
    <property type="term" value="C:cytoplasm"/>
    <property type="evidence" value="ECO:0007669"/>
    <property type="project" value="UniProtKB-SubCell"/>
</dbReference>
<keyword evidence="2" id="KW-0812">Transmembrane</keyword>
<evidence type="ECO:0000313" key="5">
    <source>
        <dbReference type="EMBL" id="EFA85758.1"/>
    </source>
</evidence>
<evidence type="ECO:0000256" key="2">
    <source>
        <dbReference type="SAM" id="Phobius"/>
    </source>
</evidence>
<feature type="repeat" description="MVP" evidence="1">
    <location>
        <begin position="325"/>
        <end position="384"/>
    </location>
</feature>
<dbReference type="Gene3D" id="2.30.30.550">
    <property type="entry name" value="Major Vault Protein repeat"/>
    <property type="match status" value="4"/>
</dbReference>
<proteinExistence type="predicted"/>
<organism evidence="5 6">
    <name type="scientific">Heterostelium pallidum (strain ATCC 26659 / Pp 5 / PN500)</name>
    <name type="common">Cellular slime mold</name>
    <name type="synonym">Polysphondylium pallidum</name>
    <dbReference type="NCBI Taxonomy" id="670386"/>
    <lineage>
        <taxon>Eukaryota</taxon>
        <taxon>Amoebozoa</taxon>
        <taxon>Evosea</taxon>
        <taxon>Eumycetozoa</taxon>
        <taxon>Dictyostelia</taxon>
        <taxon>Acytosteliales</taxon>
        <taxon>Acytosteliaceae</taxon>
        <taxon>Heterostelium</taxon>
    </lineage>
</organism>
<feature type="domain" description="Major vault protein repeat" evidence="3">
    <location>
        <begin position="166"/>
        <end position="204"/>
    </location>
</feature>
<name>D3AXT1_HETP5</name>
<feature type="transmembrane region" description="Helical" evidence="2">
    <location>
        <begin position="395"/>
        <end position="423"/>
    </location>
</feature>
<feature type="repeat" description="MVP" evidence="1">
    <location>
        <begin position="117"/>
        <end position="168"/>
    </location>
</feature>
<dbReference type="FunFam" id="2.30.30.550:FF:000001">
    <property type="entry name" value="major vault protein-like"/>
    <property type="match status" value="2"/>
</dbReference>
<feature type="repeat" description="MVP" evidence="1">
    <location>
        <begin position="53"/>
        <end position="116"/>
    </location>
</feature>
<dbReference type="InterPro" id="IPR043023">
    <property type="entry name" value="MVP_rep_sf"/>
</dbReference>
<dbReference type="GO" id="GO:0005634">
    <property type="term" value="C:nucleus"/>
    <property type="evidence" value="ECO:0007669"/>
    <property type="project" value="TreeGrafter"/>
</dbReference>
<evidence type="ECO:0000259" key="3">
    <source>
        <dbReference type="Pfam" id="PF01505"/>
    </source>
</evidence>
<keyword evidence="1" id="KW-0687">Ribonucleoprotein</keyword>
<dbReference type="PROSITE" id="PS51224">
    <property type="entry name" value="MVP"/>
    <property type="match status" value="5"/>
</dbReference>
<keyword evidence="2" id="KW-0472">Membrane</keyword>
<gene>
    <name evidence="5" type="ORF">PPL_00988</name>
</gene>
<keyword evidence="2" id="KW-1133">Transmembrane helix</keyword>
<dbReference type="PANTHER" id="PTHR14165:SF7">
    <property type="entry name" value="MAJOR VAULT PROTEIN"/>
    <property type="match status" value="1"/>
</dbReference>
<reference evidence="5 6" key="1">
    <citation type="journal article" date="2011" name="Genome Res.">
        <title>Phylogeny-wide analysis of social amoeba genomes highlights ancient origins for complex intercellular communication.</title>
        <authorList>
            <person name="Heidel A.J."/>
            <person name="Lawal H.M."/>
            <person name="Felder M."/>
            <person name="Schilde C."/>
            <person name="Helps N.R."/>
            <person name="Tunggal B."/>
            <person name="Rivero F."/>
            <person name="John U."/>
            <person name="Schleicher M."/>
            <person name="Eichinger L."/>
            <person name="Platzer M."/>
            <person name="Noegel A.A."/>
            <person name="Schaap P."/>
            <person name="Gloeckner G."/>
        </authorList>
    </citation>
    <scope>NUCLEOTIDE SEQUENCE [LARGE SCALE GENOMIC DNA]</scope>
    <source>
        <strain evidence="6">ATCC 26659 / Pp 5 / PN500</strain>
    </source>
</reference>